<comment type="caution">
    <text evidence="6">The sequence shown here is derived from an EMBL/GenBank/DDBJ whole genome shotgun (WGS) entry which is preliminary data.</text>
</comment>
<dbReference type="GO" id="GO:0003700">
    <property type="term" value="F:DNA-binding transcription factor activity"/>
    <property type="evidence" value="ECO:0007669"/>
    <property type="project" value="InterPro"/>
</dbReference>
<dbReference type="PANTHER" id="PTHR11019:SF159">
    <property type="entry name" value="TRANSCRIPTIONAL REGULATOR-RELATED"/>
    <property type="match status" value="1"/>
</dbReference>
<accession>A0A9D1Q6A9</accession>
<dbReference type="InterPro" id="IPR011051">
    <property type="entry name" value="RmlC_Cupin_sf"/>
</dbReference>
<dbReference type="CDD" id="cd06124">
    <property type="entry name" value="cupin_NimR-like_N"/>
    <property type="match status" value="1"/>
</dbReference>
<dbReference type="SUPFAM" id="SSF46689">
    <property type="entry name" value="Homeodomain-like"/>
    <property type="match status" value="1"/>
</dbReference>
<keyword evidence="3" id="KW-0010">Activator</keyword>
<sequence>MAWIEADAPFNADEMPAPIIGIASKLVRHDSGMHLHQKGQLLFSEKGAMTIILGNRMSVLPPQRLAWIPPGLAHQVQLNEVVNYRSIYIDAGIYSHLPQTHTIWTVSPLLREILEVIALSDWETNWSAGNRAGNWLQVLWDELTFGETANMQLPLPADYRFQKMDFAELPPELYELAKNIGASEKTITRIFQRETGLGYQAWRQQWRLLKSIELLSEEISLIEIALQLGFSSDSAFAQFFKKMTGTTPKQYL</sequence>
<keyword evidence="4" id="KW-0804">Transcription</keyword>
<proteinExistence type="predicted"/>
<name>A0A9D1Q6A9_9GAMM</name>
<dbReference type="EMBL" id="DXHP01000075">
    <property type="protein sequence ID" value="HIW06375.1"/>
    <property type="molecule type" value="Genomic_DNA"/>
</dbReference>
<reference evidence="6" key="2">
    <citation type="submission" date="2021-04" db="EMBL/GenBank/DDBJ databases">
        <authorList>
            <person name="Gilroy R."/>
        </authorList>
    </citation>
    <scope>NUCLEOTIDE SEQUENCE</scope>
    <source>
        <strain evidence="6">CHK160-9182</strain>
    </source>
</reference>
<dbReference type="PRINTS" id="PR00032">
    <property type="entry name" value="HTHARAC"/>
</dbReference>
<dbReference type="Pfam" id="PF02311">
    <property type="entry name" value="AraC_binding"/>
    <property type="match status" value="1"/>
</dbReference>
<evidence type="ECO:0000256" key="1">
    <source>
        <dbReference type="ARBA" id="ARBA00023015"/>
    </source>
</evidence>
<keyword evidence="1" id="KW-0805">Transcription regulation</keyword>
<evidence type="ECO:0000313" key="7">
    <source>
        <dbReference type="Proteomes" id="UP000823934"/>
    </source>
</evidence>
<reference evidence="6" key="1">
    <citation type="journal article" date="2021" name="PeerJ">
        <title>Extensive microbial diversity within the chicken gut microbiome revealed by metagenomics and culture.</title>
        <authorList>
            <person name="Gilroy R."/>
            <person name="Ravi A."/>
            <person name="Getino M."/>
            <person name="Pursley I."/>
            <person name="Horton D.L."/>
            <person name="Alikhan N.F."/>
            <person name="Baker D."/>
            <person name="Gharbi K."/>
            <person name="Hall N."/>
            <person name="Watson M."/>
            <person name="Adriaenssens E.M."/>
            <person name="Foster-Nyarko E."/>
            <person name="Jarju S."/>
            <person name="Secka A."/>
            <person name="Antonio M."/>
            <person name="Oren A."/>
            <person name="Chaudhuri R.R."/>
            <person name="La Ragione R."/>
            <person name="Hildebrand F."/>
            <person name="Pallen M.J."/>
        </authorList>
    </citation>
    <scope>NUCLEOTIDE SEQUENCE</scope>
    <source>
        <strain evidence="6">CHK160-9182</strain>
    </source>
</reference>
<evidence type="ECO:0000256" key="4">
    <source>
        <dbReference type="ARBA" id="ARBA00023163"/>
    </source>
</evidence>
<evidence type="ECO:0000256" key="2">
    <source>
        <dbReference type="ARBA" id="ARBA00023125"/>
    </source>
</evidence>
<dbReference type="Pfam" id="PF12833">
    <property type="entry name" value="HTH_18"/>
    <property type="match status" value="1"/>
</dbReference>
<dbReference type="Gene3D" id="1.10.10.60">
    <property type="entry name" value="Homeodomain-like"/>
    <property type="match status" value="2"/>
</dbReference>
<dbReference type="GO" id="GO:0043565">
    <property type="term" value="F:sequence-specific DNA binding"/>
    <property type="evidence" value="ECO:0007669"/>
    <property type="project" value="InterPro"/>
</dbReference>
<dbReference type="InterPro" id="IPR018062">
    <property type="entry name" value="HTH_AraC-typ_CS"/>
</dbReference>
<organism evidence="6 7">
    <name type="scientific">Candidatus Ignatzschineria merdigallinarum</name>
    <dbReference type="NCBI Taxonomy" id="2838621"/>
    <lineage>
        <taxon>Bacteria</taxon>
        <taxon>Pseudomonadati</taxon>
        <taxon>Pseudomonadota</taxon>
        <taxon>Gammaproteobacteria</taxon>
        <taxon>Cardiobacteriales</taxon>
        <taxon>Ignatzschineriaceae</taxon>
        <taxon>Ignatzschineria</taxon>
    </lineage>
</organism>
<dbReference type="InterPro" id="IPR018060">
    <property type="entry name" value="HTH_AraC"/>
</dbReference>
<dbReference type="PROSITE" id="PS00041">
    <property type="entry name" value="HTH_ARAC_FAMILY_1"/>
    <property type="match status" value="1"/>
</dbReference>
<dbReference type="InterPro" id="IPR009057">
    <property type="entry name" value="Homeodomain-like_sf"/>
</dbReference>
<evidence type="ECO:0000259" key="5">
    <source>
        <dbReference type="PROSITE" id="PS01124"/>
    </source>
</evidence>
<evidence type="ECO:0000256" key="3">
    <source>
        <dbReference type="ARBA" id="ARBA00023159"/>
    </source>
</evidence>
<protein>
    <submittedName>
        <fullName evidence="6">Helix-turn-helix transcriptional regulator</fullName>
    </submittedName>
</protein>
<dbReference type="InterPro" id="IPR020449">
    <property type="entry name" value="Tscrpt_reg_AraC-type_HTH"/>
</dbReference>
<evidence type="ECO:0000313" key="6">
    <source>
        <dbReference type="EMBL" id="HIW06375.1"/>
    </source>
</evidence>
<feature type="domain" description="HTH araC/xylS-type" evidence="5">
    <location>
        <begin position="173"/>
        <end position="252"/>
    </location>
</feature>
<keyword evidence="2" id="KW-0238">DNA-binding</keyword>
<gene>
    <name evidence="6" type="ORF">H9889_03495</name>
</gene>
<dbReference type="InterPro" id="IPR003313">
    <property type="entry name" value="AraC-bd"/>
</dbReference>
<dbReference type="AlphaFoldDB" id="A0A9D1Q6A9"/>
<dbReference type="PANTHER" id="PTHR11019">
    <property type="entry name" value="HTH-TYPE TRANSCRIPTIONAL REGULATOR NIMR"/>
    <property type="match status" value="1"/>
</dbReference>
<dbReference type="PROSITE" id="PS01124">
    <property type="entry name" value="HTH_ARAC_FAMILY_2"/>
    <property type="match status" value="1"/>
</dbReference>
<dbReference type="Proteomes" id="UP000823934">
    <property type="component" value="Unassembled WGS sequence"/>
</dbReference>
<dbReference type="SMART" id="SM00342">
    <property type="entry name" value="HTH_ARAC"/>
    <property type="match status" value="1"/>
</dbReference>
<dbReference type="SUPFAM" id="SSF51182">
    <property type="entry name" value="RmlC-like cupins"/>
    <property type="match status" value="1"/>
</dbReference>